<reference evidence="13" key="1">
    <citation type="submission" date="2024-06" db="EMBL/GenBank/DDBJ databases">
        <authorList>
            <person name="Liu X."/>
            <person name="Lenzi L."/>
            <person name="Haldenby T S."/>
            <person name="Uol C."/>
        </authorList>
    </citation>
    <scope>NUCLEOTIDE SEQUENCE</scope>
</reference>
<dbReference type="FunFam" id="3.30.160.60:FF:000109">
    <property type="entry name" value="Transcriptional repressor protein YY1"/>
    <property type="match status" value="1"/>
</dbReference>
<evidence type="ECO:0000259" key="12">
    <source>
        <dbReference type="PROSITE" id="PS50157"/>
    </source>
</evidence>
<evidence type="ECO:0000313" key="13">
    <source>
        <dbReference type="EMBL" id="CAL5140777.1"/>
    </source>
</evidence>
<dbReference type="Pfam" id="PF00096">
    <property type="entry name" value="zf-C2H2"/>
    <property type="match status" value="4"/>
</dbReference>
<dbReference type="GO" id="GO:0000785">
    <property type="term" value="C:chromatin"/>
    <property type="evidence" value="ECO:0007669"/>
    <property type="project" value="TreeGrafter"/>
</dbReference>
<feature type="compositionally biased region" description="Polar residues" evidence="11">
    <location>
        <begin position="315"/>
        <end position="335"/>
    </location>
</feature>
<feature type="domain" description="C2H2-type" evidence="12">
    <location>
        <begin position="369"/>
        <end position="396"/>
    </location>
</feature>
<feature type="domain" description="C2H2-type" evidence="12">
    <location>
        <begin position="427"/>
        <end position="456"/>
    </location>
</feature>
<dbReference type="InterPro" id="IPR013087">
    <property type="entry name" value="Znf_C2H2_type"/>
</dbReference>
<dbReference type="GO" id="GO:0000978">
    <property type="term" value="F:RNA polymerase II cis-regulatory region sequence-specific DNA binding"/>
    <property type="evidence" value="ECO:0007669"/>
    <property type="project" value="TreeGrafter"/>
</dbReference>
<evidence type="ECO:0000256" key="1">
    <source>
        <dbReference type="ARBA" id="ARBA00004123"/>
    </source>
</evidence>
<evidence type="ECO:0000256" key="11">
    <source>
        <dbReference type="SAM" id="MobiDB-lite"/>
    </source>
</evidence>
<keyword evidence="4 10" id="KW-0863">Zinc-finger</keyword>
<dbReference type="Proteomes" id="UP001497525">
    <property type="component" value="Unassembled WGS sequence"/>
</dbReference>
<feature type="region of interest" description="Disordered" evidence="11">
    <location>
        <begin position="79"/>
        <end position="117"/>
    </location>
</feature>
<dbReference type="PANTHER" id="PTHR14003:SF19">
    <property type="entry name" value="YY2 TRANSCRIPTION FACTOR"/>
    <property type="match status" value="1"/>
</dbReference>
<dbReference type="PROSITE" id="PS00028">
    <property type="entry name" value="ZINC_FINGER_C2H2_1"/>
    <property type="match status" value="3"/>
</dbReference>
<comment type="subcellular location">
    <subcellularLocation>
        <location evidence="1">Nucleus</location>
    </subcellularLocation>
</comment>
<feature type="domain" description="C2H2-type" evidence="12">
    <location>
        <begin position="340"/>
        <end position="364"/>
    </location>
</feature>
<evidence type="ECO:0000256" key="4">
    <source>
        <dbReference type="ARBA" id="ARBA00022771"/>
    </source>
</evidence>
<proteinExistence type="predicted"/>
<evidence type="ECO:0000256" key="9">
    <source>
        <dbReference type="ARBA" id="ARBA00023242"/>
    </source>
</evidence>
<dbReference type="PANTHER" id="PTHR14003">
    <property type="entry name" value="TRANSCRIPTIONAL REPRESSOR PROTEIN YY"/>
    <property type="match status" value="1"/>
</dbReference>
<keyword evidence="2" id="KW-0479">Metal-binding</keyword>
<feature type="region of interest" description="Disordered" evidence="11">
    <location>
        <begin position="130"/>
        <end position="162"/>
    </location>
</feature>
<evidence type="ECO:0000256" key="2">
    <source>
        <dbReference type="ARBA" id="ARBA00022723"/>
    </source>
</evidence>
<evidence type="ECO:0000256" key="6">
    <source>
        <dbReference type="ARBA" id="ARBA00023015"/>
    </source>
</evidence>
<feature type="region of interest" description="Disordered" evidence="11">
    <location>
        <begin position="290"/>
        <end position="335"/>
    </location>
</feature>
<dbReference type="InterPro" id="IPR036236">
    <property type="entry name" value="Znf_C2H2_sf"/>
</dbReference>
<keyword evidence="3" id="KW-0677">Repeat</keyword>
<dbReference type="EMBL" id="CAXLJL010000789">
    <property type="protein sequence ID" value="CAL5140777.1"/>
    <property type="molecule type" value="Genomic_DNA"/>
</dbReference>
<keyword evidence="6" id="KW-0805">Transcription regulation</keyword>
<sequence>MSELLLNDAGVKQEYFEDEETLLKVEGFDGAAETLSNEPSEMGFENACSGLVGRDPYGDLFLMDPNDLLGVREEVIGGEANNSPSAGGESVSGLVSSHDQTEESSDSNNERHTTRRKKFKARYVHSFKVENESRSQSDLEESSINLDRVPRRNSPTRSDPSGGFAAPYIIYGEPVERVGGPRGVSCRIATARGCKIVPSRFHRFITINASNGMASRISPAGSRQLGSEDFQHSTPVTLRPLKGHLSQPLTPQCHLIPGLKSPLPGAGISINGSSRLVPCGSLLTLVDTSSVTPDKRSPYGPGRLPTLAPAPMSSDAVSSSEFAPQPSFESSESSRTVRAIPCPHKGCGKFFRDNSAMRKHLHTHGPRVHVCAECGKAFVESSKLKRHQLVHTGEKPFQCNFEGCGKRFSLDFNLRTHVRIHTGDRPYICPFEGCHKRFAQSTNLKSHIMTHAKVRCRGSRGPSTSSQSSRYLTDLTEVGSSDMDSSILCPSAESLTVSVAQPEKAPFQNSALNSGLSEKNSLKTHQSAAVMDHSSPSNFQASQTGNEITQSTMRQLQKISYIKRRELKRFNDQRYSDATEVIQGPDEVELEESYTKTESSSEQAATYLESPSCTNTLQQAVENSFLWTNDRLQRAPTLVVPERPLIICGRGPQKKIIARRAGLLAGKTLCRQQTVSILRMPSSACTVLAVNPPRQQAQ</sequence>
<protein>
    <recommendedName>
        <fullName evidence="12">C2H2-type domain-containing protein</fullName>
    </recommendedName>
</protein>
<keyword evidence="7" id="KW-0238">DNA-binding</keyword>
<evidence type="ECO:0000256" key="10">
    <source>
        <dbReference type="PROSITE-ProRule" id="PRU00042"/>
    </source>
</evidence>
<keyword evidence="5" id="KW-0862">Zinc</keyword>
<evidence type="ECO:0000256" key="7">
    <source>
        <dbReference type="ARBA" id="ARBA00023125"/>
    </source>
</evidence>
<dbReference type="FunFam" id="3.30.160.60:FF:000163">
    <property type="entry name" value="transcriptional repressor protein YY1"/>
    <property type="match status" value="1"/>
</dbReference>
<dbReference type="GO" id="GO:0005667">
    <property type="term" value="C:transcription regulator complex"/>
    <property type="evidence" value="ECO:0007669"/>
    <property type="project" value="TreeGrafter"/>
</dbReference>
<evidence type="ECO:0000256" key="5">
    <source>
        <dbReference type="ARBA" id="ARBA00022833"/>
    </source>
</evidence>
<gene>
    <name evidence="13" type="ORF">CDAUBV1_LOCUS16071</name>
</gene>
<keyword evidence="9" id="KW-0539">Nucleus</keyword>
<feature type="domain" description="C2H2-type" evidence="12">
    <location>
        <begin position="397"/>
        <end position="426"/>
    </location>
</feature>
<dbReference type="AlphaFoldDB" id="A0AAV2TWY9"/>
<dbReference type="GO" id="GO:0008270">
    <property type="term" value="F:zinc ion binding"/>
    <property type="evidence" value="ECO:0007669"/>
    <property type="project" value="UniProtKB-KW"/>
</dbReference>
<dbReference type="SUPFAM" id="SSF57667">
    <property type="entry name" value="beta-beta-alpha zinc fingers"/>
    <property type="match status" value="3"/>
</dbReference>
<evidence type="ECO:0000256" key="8">
    <source>
        <dbReference type="ARBA" id="ARBA00023163"/>
    </source>
</evidence>
<organism evidence="13 14">
    <name type="scientific">Calicophoron daubneyi</name>
    <name type="common">Rumen fluke</name>
    <name type="synonym">Paramphistomum daubneyi</name>
    <dbReference type="NCBI Taxonomy" id="300641"/>
    <lineage>
        <taxon>Eukaryota</taxon>
        <taxon>Metazoa</taxon>
        <taxon>Spiralia</taxon>
        <taxon>Lophotrochozoa</taxon>
        <taxon>Platyhelminthes</taxon>
        <taxon>Trematoda</taxon>
        <taxon>Digenea</taxon>
        <taxon>Plagiorchiida</taxon>
        <taxon>Pronocephalata</taxon>
        <taxon>Paramphistomoidea</taxon>
        <taxon>Paramphistomidae</taxon>
        <taxon>Calicophoron</taxon>
    </lineage>
</organism>
<dbReference type="FunFam" id="3.30.160.60:FF:000104">
    <property type="entry name" value="Transcriptional repressor protein YY1"/>
    <property type="match status" value="1"/>
</dbReference>
<dbReference type="SMART" id="SM00355">
    <property type="entry name" value="ZnF_C2H2"/>
    <property type="match status" value="4"/>
</dbReference>
<dbReference type="GO" id="GO:0031519">
    <property type="term" value="C:PcG protein complex"/>
    <property type="evidence" value="ECO:0007669"/>
    <property type="project" value="TreeGrafter"/>
</dbReference>
<evidence type="ECO:0000313" key="14">
    <source>
        <dbReference type="Proteomes" id="UP001497525"/>
    </source>
</evidence>
<dbReference type="PROSITE" id="PS50157">
    <property type="entry name" value="ZINC_FINGER_C2H2_2"/>
    <property type="match status" value="4"/>
</dbReference>
<dbReference type="GO" id="GO:0000981">
    <property type="term" value="F:DNA-binding transcription factor activity, RNA polymerase II-specific"/>
    <property type="evidence" value="ECO:0007669"/>
    <property type="project" value="TreeGrafter"/>
</dbReference>
<dbReference type="Gene3D" id="3.30.160.60">
    <property type="entry name" value="Classic Zinc Finger"/>
    <property type="match status" value="4"/>
</dbReference>
<keyword evidence="8" id="KW-0804">Transcription</keyword>
<name>A0AAV2TWY9_CALDB</name>
<accession>A0AAV2TWY9</accession>
<comment type="caution">
    <text evidence="13">The sequence shown here is derived from an EMBL/GenBank/DDBJ whole genome shotgun (WGS) entry which is preliminary data.</text>
</comment>
<evidence type="ECO:0000256" key="3">
    <source>
        <dbReference type="ARBA" id="ARBA00022737"/>
    </source>
</evidence>